<sequence length="214" mass="23633">MSQTESPPFGASASSNGSSATQEQPGFHSDVTTAAQRPHFQDDGVLVTTADKSNTASERKPETARIQETINPNVENLHQAVRRVPGIQLEIPPIAFRMTVYGIIRRLVEEVEGNTGTAGEFAQQCSAELSHPDLQAIAQFQGQLGSPGTLGGDPPYQVAKHMEISHRYSLYEDSYFDLVKTEDAFRRLFQSAKEIAKEMGFQQMERYASESLRI</sequence>
<evidence type="ECO:0000256" key="1">
    <source>
        <dbReference type="SAM" id="MobiDB-lite"/>
    </source>
</evidence>
<comment type="caution">
    <text evidence="2">The sequence shown here is derived from an EMBL/GenBank/DDBJ whole genome shotgun (WGS) entry which is preliminary data.</text>
</comment>
<name>A0A9P8MKU8_9HYPO</name>
<dbReference type="AlphaFoldDB" id="A0A9P8MKU8"/>
<gene>
    <name evidence="2" type="ORF">HRG_12022</name>
</gene>
<organism evidence="2 3">
    <name type="scientific">Hirsutella rhossiliensis</name>
    <dbReference type="NCBI Taxonomy" id="111463"/>
    <lineage>
        <taxon>Eukaryota</taxon>
        <taxon>Fungi</taxon>
        <taxon>Dikarya</taxon>
        <taxon>Ascomycota</taxon>
        <taxon>Pezizomycotina</taxon>
        <taxon>Sordariomycetes</taxon>
        <taxon>Hypocreomycetidae</taxon>
        <taxon>Hypocreales</taxon>
        <taxon>Ophiocordycipitaceae</taxon>
        <taxon>Hirsutella</taxon>
    </lineage>
</organism>
<dbReference type="OrthoDB" id="4930876at2759"/>
<evidence type="ECO:0000313" key="3">
    <source>
        <dbReference type="Proteomes" id="UP000824596"/>
    </source>
</evidence>
<dbReference type="GeneID" id="68361150"/>
<reference evidence="2" key="1">
    <citation type="submission" date="2021-09" db="EMBL/GenBank/DDBJ databases">
        <title>A high-quality genome of the endoparasitic fungus Hirsutella rhossiliensis with a comparison of Hirsutella genomes reveals transposable elements contributing to genome size variation.</title>
        <authorList>
            <person name="Lin R."/>
            <person name="Jiao Y."/>
            <person name="Sun X."/>
            <person name="Ling J."/>
            <person name="Xie B."/>
            <person name="Cheng X."/>
        </authorList>
    </citation>
    <scope>NUCLEOTIDE SEQUENCE</scope>
    <source>
        <strain evidence="2">HR02</strain>
    </source>
</reference>
<dbReference type="Proteomes" id="UP000824596">
    <property type="component" value="Unassembled WGS sequence"/>
</dbReference>
<feature type="compositionally biased region" description="Low complexity" evidence="1">
    <location>
        <begin position="10"/>
        <end position="20"/>
    </location>
</feature>
<protein>
    <submittedName>
        <fullName evidence="2">Uncharacterized protein</fullName>
    </submittedName>
</protein>
<accession>A0A9P8MKU8</accession>
<proteinExistence type="predicted"/>
<evidence type="ECO:0000313" key="2">
    <source>
        <dbReference type="EMBL" id="KAH0956910.1"/>
    </source>
</evidence>
<dbReference type="RefSeq" id="XP_044714424.1">
    <property type="nucleotide sequence ID" value="XM_044870492.1"/>
</dbReference>
<keyword evidence="3" id="KW-1185">Reference proteome</keyword>
<dbReference type="EMBL" id="JAIZPD010000035">
    <property type="protein sequence ID" value="KAH0956910.1"/>
    <property type="molecule type" value="Genomic_DNA"/>
</dbReference>
<feature type="region of interest" description="Disordered" evidence="1">
    <location>
        <begin position="1"/>
        <end position="68"/>
    </location>
</feature>